<sequence>MDTAVLRNLIDTKLQEYDNYDSSLLNYIVKLASTKNFNPQATTQTLEGFLGSFTESFVSWLVDVLEKGNASKSIAVKETSVPKESIVSKKICLPNGTPDNKECTGESSMIVERTAPDGTKKNVKIIKKIVKRIVKRKVPIGEKNASKSDGGESISEPALKTVKLDGPSCNNTPDKYATNAADTRANATPDNHANLSEDSCNYIGSDDANSQPLSDSIVNKMTEFKKSIQASPIEVPVNIDSTNNQMKIIINDEESRPKRQKIVFDLEPVKVQEQKNNNKQNETNKKSTGGEVKVPLKSDVAMQKKKEIVPEQKTVVVAKVKVPIQSPNRVVNDGAARLAKQALATLMQSDEEKKAKRQPIVFDIKDGRNKRKAKETVEEPQSKKTYRLKPPIAPLNEVKVEEKKAKESTKHAVETTSAFVTKINLNENSPPSSEDEDDVDIDAVINTFNSSKAPKPEVKLQSPPKIDNKSLQYAYENKPIYQFADQPKNVYKSSAQQMNPLTKMKSSKCVFWPKCKKVDCPFIHPTTPCAKFPNCYFGNKCLYIHPTCKFQQHCNNSQCPFTHIPSGDVPAQTAAFQQAGESNACIQLSADPDQQQPVQTNNGTSMACNFGGNCKNILKCPFRHPKACRFGANCQNRYCSFTHTTSPSKPVSSENEQEQPSVAAVVNAETIATQ</sequence>
<protein>
    <submittedName>
        <fullName evidence="2">Zinc finger CCCH domain-containing protein 14</fullName>
    </submittedName>
</protein>
<evidence type="ECO:0000313" key="1">
    <source>
        <dbReference type="Proteomes" id="UP000095286"/>
    </source>
</evidence>
<name>A0AC35U2H8_9BILA</name>
<dbReference type="Proteomes" id="UP000095286">
    <property type="component" value="Unplaced"/>
</dbReference>
<organism evidence="1 2">
    <name type="scientific">Rhabditophanes sp. KR3021</name>
    <dbReference type="NCBI Taxonomy" id="114890"/>
    <lineage>
        <taxon>Eukaryota</taxon>
        <taxon>Metazoa</taxon>
        <taxon>Ecdysozoa</taxon>
        <taxon>Nematoda</taxon>
        <taxon>Chromadorea</taxon>
        <taxon>Rhabditida</taxon>
        <taxon>Tylenchina</taxon>
        <taxon>Panagrolaimomorpha</taxon>
        <taxon>Strongyloidoidea</taxon>
        <taxon>Alloionematidae</taxon>
        <taxon>Rhabditophanes</taxon>
    </lineage>
</organism>
<proteinExistence type="predicted"/>
<dbReference type="WBParaSite" id="RSKR_0000678100.1">
    <property type="protein sequence ID" value="RSKR_0000678100.1"/>
    <property type="gene ID" value="RSKR_0000678100"/>
</dbReference>
<evidence type="ECO:0000313" key="2">
    <source>
        <dbReference type="WBParaSite" id="RSKR_0000678100.1"/>
    </source>
</evidence>
<reference evidence="2" key="1">
    <citation type="submission" date="2016-11" db="UniProtKB">
        <authorList>
            <consortium name="WormBaseParasite"/>
        </authorList>
    </citation>
    <scope>IDENTIFICATION</scope>
    <source>
        <strain evidence="2">KR3021</strain>
    </source>
</reference>
<accession>A0AC35U2H8</accession>